<dbReference type="Gene3D" id="3.10.450.50">
    <property type="match status" value="1"/>
</dbReference>
<evidence type="ECO:0000313" key="4">
    <source>
        <dbReference type="Proteomes" id="UP000197153"/>
    </source>
</evidence>
<organism evidence="3 4">
    <name type="scientific">Nitrospirillum viridazoti CBAmc</name>
    <dbReference type="NCBI Taxonomy" id="1441467"/>
    <lineage>
        <taxon>Bacteria</taxon>
        <taxon>Pseudomonadati</taxon>
        <taxon>Pseudomonadota</taxon>
        <taxon>Alphaproteobacteria</taxon>
        <taxon>Rhodospirillales</taxon>
        <taxon>Azospirillaceae</taxon>
        <taxon>Nitrospirillum</taxon>
        <taxon>Nitrospirillum viridazoti</taxon>
    </lineage>
</organism>
<accession>A0A248JPB3</accession>
<dbReference type="KEGG" id="nao:Y958_02980"/>
<gene>
    <name evidence="3" type="ORF">Y958_02980</name>
</gene>
<evidence type="ECO:0000259" key="2">
    <source>
        <dbReference type="Pfam" id="PF13474"/>
    </source>
</evidence>
<dbReference type="InterPro" id="IPR032710">
    <property type="entry name" value="NTF2-like_dom_sf"/>
</dbReference>
<name>A0A248JPB3_9PROT</name>
<feature type="region of interest" description="Disordered" evidence="1">
    <location>
        <begin position="1"/>
        <end position="35"/>
    </location>
</feature>
<feature type="compositionally biased region" description="Basic and acidic residues" evidence="1">
    <location>
        <begin position="26"/>
        <end position="35"/>
    </location>
</feature>
<dbReference type="EMBL" id="CP022110">
    <property type="protein sequence ID" value="ASG19908.1"/>
    <property type="molecule type" value="Genomic_DNA"/>
</dbReference>
<dbReference type="PANTHER" id="PTHR34957:SF1">
    <property type="entry name" value="NUCLEAR TRANSPORT FACTOR 2 (NTF2) FAMILY PROTEIN"/>
    <property type="match status" value="1"/>
</dbReference>
<dbReference type="AlphaFoldDB" id="A0A248JPB3"/>
<keyword evidence="4" id="KW-1185">Reference proteome</keyword>
<evidence type="ECO:0000313" key="3">
    <source>
        <dbReference type="EMBL" id="ASG19908.1"/>
    </source>
</evidence>
<proteinExistence type="predicted"/>
<dbReference type="Pfam" id="PF13474">
    <property type="entry name" value="SnoaL_3"/>
    <property type="match status" value="1"/>
</dbReference>
<dbReference type="InterPro" id="IPR037401">
    <property type="entry name" value="SnoaL-like"/>
</dbReference>
<feature type="domain" description="SnoaL-like" evidence="2">
    <location>
        <begin position="41"/>
        <end position="149"/>
    </location>
</feature>
<evidence type="ECO:0000256" key="1">
    <source>
        <dbReference type="SAM" id="MobiDB-lite"/>
    </source>
</evidence>
<sequence>MPPTGDAMVKTQALSSQAPETETAEGDTHQHEHGDTDVQDVLAANRRFYQAFADRDVAGMEALWAQDRDVRCVHPGWPVLSGREPVMRSWRELLGNPRSPGVRHQSEQATVCGDVGWVVCEEFVANTALVVTNLFARSGGGWQMIHHQATPISSIAAFEDASGYEDLNGRPPTLH</sequence>
<dbReference type="SUPFAM" id="SSF54427">
    <property type="entry name" value="NTF2-like"/>
    <property type="match status" value="1"/>
</dbReference>
<dbReference type="PANTHER" id="PTHR34957">
    <property type="entry name" value="NUCLEAR TRANSPORT FACTOR 2 (NTF2) FAMILY PROTEIN"/>
    <property type="match status" value="1"/>
</dbReference>
<reference evidence="3 4" key="1">
    <citation type="submission" date="2017-06" db="EMBL/GenBank/DDBJ databases">
        <title>Complete genome sequence of Nitrospirillum amazonense strain CBAmC, an endophytic nitrogen-fixing and plant growth-promoting bacterium, isolated from sugarcane.</title>
        <authorList>
            <person name="Schwab S."/>
            <person name="dos Santos Teixeira K.R."/>
            <person name="Simoes Araujo J.L."/>
            <person name="Soares Vidal M."/>
            <person name="Borges de Freitas H.R."/>
            <person name="Rivello Crivelaro A.L."/>
            <person name="Bueno de Camargo Nunes A."/>
            <person name="dos Santos C.M."/>
            <person name="Palmeira da Silva Rosa D."/>
            <person name="da Silva Padilha D."/>
            <person name="da Silva E."/>
            <person name="Araujo Terra L."/>
            <person name="Soares Mendes V."/>
            <person name="Farinelli L."/>
            <person name="Magalhaes Cruz L."/>
            <person name="Baldani J.I."/>
        </authorList>
    </citation>
    <scope>NUCLEOTIDE SEQUENCE [LARGE SCALE GENOMIC DNA]</scope>
    <source>
        <strain evidence="3 4">CBAmC</strain>
    </source>
</reference>
<protein>
    <recommendedName>
        <fullName evidence="2">SnoaL-like domain-containing protein</fullName>
    </recommendedName>
</protein>
<dbReference type="Proteomes" id="UP000197153">
    <property type="component" value="Chromosome 1"/>
</dbReference>